<keyword evidence="1" id="KW-0812">Transmembrane</keyword>
<evidence type="ECO:0000256" key="1">
    <source>
        <dbReference type="SAM" id="Phobius"/>
    </source>
</evidence>
<keyword evidence="1" id="KW-0472">Membrane</keyword>
<name>A0A853I4C4_9GAMM</name>
<evidence type="ECO:0000313" key="2">
    <source>
        <dbReference type="EMBL" id="NYZ68213.1"/>
    </source>
</evidence>
<dbReference type="Proteomes" id="UP000569732">
    <property type="component" value="Unassembled WGS sequence"/>
</dbReference>
<gene>
    <name evidence="2" type="ORF">H0A36_19525</name>
</gene>
<protein>
    <submittedName>
        <fullName evidence="2">Uncharacterized protein</fullName>
    </submittedName>
</protein>
<comment type="caution">
    <text evidence="2">The sequence shown here is derived from an EMBL/GenBank/DDBJ whole genome shotgun (WGS) entry which is preliminary data.</text>
</comment>
<feature type="transmembrane region" description="Helical" evidence="1">
    <location>
        <begin position="9"/>
        <end position="30"/>
    </location>
</feature>
<keyword evidence="3" id="KW-1185">Reference proteome</keyword>
<keyword evidence="1" id="KW-1133">Transmembrane helix</keyword>
<reference evidence="2 3" key="1">
    <citation type="submission" date="2020-07" db="EMBL/GenBank/DDBJ databases">
        <title>Endozoicomonas sp. nov., isolated from sediment.</title>
        <authorList>
            <person name="Gu T."/>
        </authorList>
    </citation>
    <scope>NUCLEOTIDE SEQUENCE [LARGE SCALE GENOMIC DNA]</scope>
    <source>
        <strain evidence="2 3">SM1973</strain>
    </source>
</reference>
<dbReference type="AlphaFoldDB" id="A0A853I4C4"/>
<proteinExistence type="predicted"/>
<accession>A0A853I4C4</accession>
<evidence type="ECO:0000313" key="3">
    <source>
        <dbReference type="Proteomes" id="UP000569732"/>
    </source>
</evidence>
<sequence>MERLIARHYFFVFLLIIIVSLFVNLLLFYFQEETKKAQKNNHDTNNLILSDVKVDLLSLKKQLNKLTKSLQLKQSTMNHDKNIVLTASPYELILQDIQKLSEQINKFHPAVEIAETPSINGMSESENVDVDPMLLAEQQHFAQPVDDTWATETIYSIRQAISVGEIEGASLNNIDCRTNSCKLDLSFEQSGQVEPAIDKIVSRVNWDHQHTLKMSEKGLQIIFSGQSL</sequence>
<organism evidence="2 3">
    <name type="scientific">Spartinivicinus marinus</name>
    <dbReference type="NCBI Taxonomy" id="2994442"/>
    <lineage>
        <taxon>Bacteria</taxon>
        <taxon>Pseudomonadati</taxon>
        <taxon>Pseudomonadota</taxon>
        <taxon>Gammaproteobacteria</taxon>
        <taxon>Oceanospirillales</taxon>
        <taxon>Zooshikellaceae</taxon>
        <taxon>Spartinivicinus</taxon>
    </lineage>
</organism>
<dbReference type="EMBL" id="JACCKB010000037">
    <property type="protein sequence ID" value="NYZ68213.1"/>
    <property type="molecule type" value="Genomic_DNA"/>
</dbReference>
<dbReference type="RefSeq" id="WP_180570232.1">
    <property type="nucleotide sequence ID" value="NZ_JACCKB010000037.1"/>
</dbReference>